<dbReference type="KEGG" id="mgin:FRZ54_20625"/>
<dbReference type="AlphaFoldDB" id="A0A5B8V046"/>
<evidence type="ECO:0000256" key="1">
    <source>
        <dbReference type="SAM" id="SignalP"/>
    </source>
</evidence>
<evidence type="ECO:0000313" key="2">
    <source>
        <dbReference type="EMBL" id="QEC64867.1"/>
    </source>
</evidence>
<evidence type="ECO:0000313" key="3">
    <source>
        <dbReference type="Proteomes" id="UP000321479"/>
    </source>
</evidence>
<keyword evidence="1" id="KW-0732">Signal</keyword>
<feature type="signal peptide" evidence="1">
    <location>
        <begin position="1"/>
        <end position="19"/>
    </location>
</feature>
<protein>
    <recommendedName>
        <fullName evidence="4">DUF4468 domain-containing protein</fullName>
    </recommendedName>
</protein>
<dbReference type="RefSeq" id="WP_147033700.1">
    <property type="nucleotide sequence ID" value="NZ_CP042436.1"/>
</dbReference>
<feature type="chain" id="PRO_5022846811" description="DUF4468 domain-containing protein" evidence="1">
    <location>
        <begin position="20"/>
        <end position="209"/>
    </location>
</feature>
<gene>
    <name evidence="2" type="ORF">FRZ54_20625</name>
</gene>
<dbReference type="OrthoDB" id="796470at2"/>
<reference evidence="2 3" key="1">
    <citation type="journal article" date="2017" name="Curr. Microbiol.">
        <title>Mucilaginibacter ginsenosidivorans sp. nov., Isolated from Soil of Ginseng Field.</title>
        <authorList>
            <person name="Kim M.M."/>
            <person name="Siddiqi M.Z."/>
            <person name="Im W.T."/>
        </authorList>
    </citation>
    <scope>NUCLEOTIDE SEQUENCE [LARGE SCALE GENOMIC DNA]</scope>
    <source>
        <strain evidence="2 3">Gsoil 3017</strain>
    </source>
</reference>
<evidence type="ECO:0008006" key="4">
    <source>
        <dbReference type="Google" id="ProtNLM"/>
    </source>
</evidence>
<dbReference type="EMBL" id="CP042436">
    <property type="protein sequence ID" value="QEC64867.1"/>
    <property type="molecule type" value="Genomic_DNA"/>
</dbReference>
<sequence>MKTLILSIALMFSLTVAYAQDDGNSVVRTYQVDHGRNAPIATVHDSIRLQIDSNMAWYQKTFKTDSDIKVSKIFLRALQFMAAKNFQQNYGYEPEGKMIFTSTQDLNPTQPGNYDELQIYTVQFAVTIDIKNARYRTTIHNVTFYLPSETGNRRLTLKEMNQRAVFGNSRSVRKEAARIMESFERYLVSLTNELYVEVEHKAIIYDPKF</sequence>
<proteinExistence type="predicted"/>
<dbReference type="Proteomes" id="UP000321479">
    <property type="component" value="Chromosome"/>
</dbReference>
<organism evidence="2 3">
    <name type="scientific">Mucilaginibacter ginsenosidivorans</name>
    <dbReference type="NCBI Taxonomy" id="398053"/>
    <lineage>
        <taxon>Bacteria</taxon>
        <taxon>Pseudomonadati</taxon>
        <taxon>Bacteroidota</taxon>
        <taxon>Sphingobacteriia</taxon>
        <taxon>Sphingobacteriales</taxon>
        <taxon>Sphingobacteriaceae</taxon>
        <taxon>Mucilaginibacter</taxon>
    </lineage>
</organism>
<accession>A0A5B8V046</accession>
<name>A0A5B8V046_9SPHI</name>
<keyword evidence="3" id="KW-1185">Reference proteome</keyword>